<dbReference type="Pfam" id="PF04938">
    <property type="entry name" value="SIP1"/>
    <property type="match status" value="1"/>
</dbReference>
<proteinExistence type="inferred from homology"/>
<comment type="similarity">
    <text evidence="2">Belongs to the bile acid:sodium symporter (BASS) (TC 2.A.28) family.</text>
</comment>
<gene>
    <name evidence="9" type="primary">Slc10a2</name>
    <name evidence="9" type="ORF">T12_11049</name>
</gene>
<keyword evidence="4" id="KW-0813">Transport</keyword>
<evidence type="ECO:0000313" key="10">
    <source>
        <dbReference type="Proteomes" id="UP000054783"/>
    </source>
</evidence>
<feature type="transmembrane region" description="Helical" evidence="8">
    <location>
        <begin position="604"/>
        <end position="624"/>
    </location>
</feature>
<feature type="transmembrane region" description="Helical" evidence="8">
    <location>
        <begin position="262"/>
        <end position="283"/>
    </location>
</feature>
<organism evidence="9 10">
    <name type="scientific">Trichinella patagoniensis</name>
    <dbReference type="NCBI Taxonomy" id="990121"/>
    <lineage>
        <taxon>Eukaryota</taxon>
        <taxon>Metazoa</taxon>
        <taxon>Ecdysozoa</taxon>
        <taxon>Nematoda</taxon>
        <taxon>Enoplea</taxon>
        <taxon>Dorylaimia</taxon>
        <taxon>Trichinellida</taxon>
        <taxon>Trichinellidae</taxon>
        <taxon>Trichinella</taxon>
    </lineage>
</organism>
<dbReference type="Pfam" id="PF01758">
    <property type="entry name" value="SBF"/>
    <property type="match status" value="1"/>
</dbReference>
<feature type="transmembrane region" description="Helical" evidence="8">
    <location>
        <begin position="229"/>
        <end position="250"/>
    </location>
</feature>
<evidence type="ECO:0000256" key="3">
    <source>
        <dbReference type="ARBA" id="ARBA00022692"/>
    </source>
</evidence>
<evidence type="ECO:0000256" key="5">
    <source>
        <dbReference type="ARBA" id="ARBA00022989"/>
    </source>
</evidence>
<dbReference type="AlphaFoldDB" id="A0A0V1A2X2"/>
<dbReference type="GO" id="GO:0016020">
    <property type="term" value="C:membrane"/>
    <property type="evidence" value="ECO:0007669"/>
    <property type="project" value="UniProtKB-SubCell"/>
</dbReference>
<dbReference type="STRING" id="990121.A0A0V1A2X2"/>
<dbReference type="Gene3D" id="1.20.1530.20">
    <property type="match status" value="1"/>
</dbReference>
<feature type="region of interest" description="Disordered" evidence="7">
    <location>
        <begin position="1"/>
        <end position="23"/>
    </location>
</feature>
<feature type="region of interest" description="Disordered" evidence="7">
    <location>
        <begin position="39"/>
        <end position="73"/>
    </location>
</feature>
<feature type="transmembrane region" description="Helical" evidence="8">
    <location>
        <begin position="636"/>
        <end position="656"/>
    </location>
</feature>
<dbReference type="PANTHER" id="PTHR10361">
    <property type="entry name" value="SODIUM-BILE ACID COTRANSPORTER"/>
    <property type="match status" value="1"/>
</dbReference>
<accession>A0A0V1A2X2</accession>
<dbReference type="OrthoDB" id="203097at2759"/>
<feature type="transmembrane region" description="Helical" evidence="8">
    <location>
        <begin position="696"/>
        <end position="717"/>
    </location>
</feature>
<evidence type="ECO:0000256" key="8">
    <source>
        <dbReference type="SAM" id="Phobius"/>
    </source>
</evidence>
<keyword evidence="6 8" id="KW-0472">Membrane</keyword>
<reference evidence="9 10" key="1">
    <citation type="submission" date="2015-01" db="EMBL/GenBank/DDBJ databases">
        <title>Evolution of Trichinella species and genotypes.</title>
        <authorList>
            <person name="Korhonen P.K."/>
            <person name="Edoardo P."/>
            <person name="Giuseppe L.R."/>
            <person name="Gasser R.B."/>
        </authorList>
    </citation>
    <scope>NUCLEOTIDE SEQUENCE [LARGE SCALE GENOMIC DNA]</scope>
    <source>
        <strain evidence="9">ISS2496</strain>
    </source>
</reference>
<evidence type="ECO:0000256" key="4">
    <source>
        <dbReference type="ARBA" id="ARBA00022847"/>
    </source>
</evidence>
<dbReference type="GO" id="GO:0015293">
    <property type="term" value="F:symporter activity"/>
    <property type="evidence" value="ECO:0007669"/>
    <property type="project" value="UniProtKB-KW"/>
</dbReference>
<evidence type="ECO:0000313" key="9">
    <source>
        <dbReference type="EMBL" id="KRY19211.1"/>
    </source>
</evidence>
<protein>
    <submittedName>
        <fullName evidence="9">Ileal sodium/bile acid cotransporter</fullName>
    </submittedName>
</protein>
<feature type="transmembrane region" description="Helical" evidence="8">
    <location>
        <begin position="572"/>
        <end position="592"/>
    </location>
</feature>
<evidence type="ECO:0000256" key="7">
    <source>
        <dbReference type="SAM" id="MobiDB-lite"/>
    </source>
</evidence>
<feature type="transmembrane region" description="Helical" evidence="8">
    <location>
        <begin position="529"/>
        <end position="552"/>
    </location>
</feature>
<keyword evidence="4" id="KW-0769">Symport</keyword>
<evidence type="ECO:0000256" key="6">
    <source>
        <dbReference type="ARBA" id="ARBA00023136"/>
    </source>
</evidence>
<sequence>MPQVFYVPKSKQRHPVDLNKPPNSAVDYLLQVAAEREQLEKTLSSESKGGKQNSSSSKSVGKQNLGHSVSQEAPQQESALSYCEVVEHFEKFRLRIPNLRKLAYRLGNVGDVSLPSAADEKGWKKFFTDIVHSKNCENSLPLLSIVLSLDDKQIEQAIILSLFVLYSHGYDHSLLQWLYALLALTFFPFSDQFRMRMKVLSSYCSMNREKLLKSNPKAARSFIYKPLSYFFLCTGKKILANILIKLLLILMEMKTDCRCPFLLLYYCVLSFVCAVLWSAVHVLGNGVNITVVPEVISSIKENENQTVIVHFQRDDDLDKCEIQCSNKLNLSLQTSTPDLIDITNPKKFSSHAAASDYDYSLTTTDDTVQNSSSQLIQLDLEHFDEITFTINGKFLGRAVVQLDVVCLDDEGIEHNFTLNYPVPVIRADSKLGYIFVGVLSILLCLANFLMSAEINPRTVWKVIKRPVAPAIGLFCQFFAMPLISFGVAQVAFVPYGLTAMGLGLFTAGCSPGGGASNAYTYLLDGNIDLSVTMTFLSTVFAYGFMPLWIYLLGPYIVETDALRSIQIPHRNIGISLLLLLVPVNLGILLWHLKPSWGQKAKKVLRPFFVIIIVFICTFGVYSNLYMFKLMSLRSMIAGLCVPWLGFMTGFVLAWLLKQPRENIVAISLETGIQNTGIAIVLLQLSFPKPDSEIASVMPVIVALFTPVPVLIALILYYGKSFFWKVLEGIPCVNNCPGDSSEKGRKLNTDSSLDGTVSVPDEVNSVDGMSVNGKTADSQSMIFIKR</sequence>
<feature type="transmembrane region" description="Helical" evidence="8">
    <location>
        <begin position="471"/>
        <end position="493"/>
    </location>
</feature>
<dbReference type="Gene3D" id="1.20.58.1070">
    <property type="match status" value="1"/>
</dbReference>
<keyword evidence="5 8" id="KW-1133">Transmembrane helix</keyword>
<evidence type="ECO:0000256" key="1">
    <source>
        <dbReference type="ARBA" id="ARBA00004141"/>
    </source>
</evidence>
<dbReference type="EMBL" id="JYDQ01000038">
    <property type="protein sequence ID" value="KRY19211.1"/>
    <property type="molecule type" value="Genomic_DNA"/>
</dbReference>
<feature type="compositionally biased region" description="Low complexity" evidence="7">
    <location>
        <begin position="44"/>
        <end position="62"/>
    </location>
</feature>
<dbReference type="InterPro" id="IPR004710">
    <property type="entry name" value="Bilac:Na_transpt"/>
</dbReference>
<dbReference type="Proteomes" id="UP000054783">
    <property type="component" value="Unassembled WGS sequence"/>
</dbReference>
<dbReference type="GO" id="GO:0000387">
    <property type="term" value="P:spliceosomal snRNP assembly"/>
    <property type="evidence" value="ECO:0007669"/>
    <property type="project" value="InterPro"/>
</dbReference>
<keyword evidence="3 8" id="KW-0812">Transmembrane</keyword>
<dbReference type="InterPro" id="IPR038770">
    <property type="entry name" value="Na+/solute_symporter_sf"/>
</dbReference>
<feature type="transmembrane region" description="Helical" evidence="8">
    <location>
        <begin position="663"/>
        <end position="684"/>
    </location>
</feature>
<dbReference type="InterPro" id="IPR035426">
    <property type="entry name" value="Gemin2/Brr1"/>
</dbReference>
<dbReference type="PANTHER" id="PTHR10361:SF28">
    <property type="entry name" value="P3 PROTEIN-RELATED"/>
    <property type="match status" value="1"/>
</dbReference>
<keyword evidence="10" id="KW-1185">Reference proteome</keyword>
<evidence type="ECO:0000256" key="2">
    <source>
        <dbReference type="ARBA" id="ARBA00006528"/>
    </source>
</evidence>
<comment type="caution">
    <text evidence="9">The sequence shown here is derived from an EMBL/GenBank/DDBJ whole genome shotgun (WGS) entry which is preliminary data.</text>
</comment>
<name>A0A0V1A2X2_9BILA</name>
<feature type="transmembrane region" description="Helical" evidence="8">
    <location>
        <begin position="431"/>
        <end position="450"/>
    </location>
</feature>
<feature type="transmembrane region" description="Helical" evidence="8">
    <location>
        <begin position="499"/>
        <end position="522"/>
    </location>
</feature>
<dbReference type="InterPro" id="IPR002657">
    <property type="entry name" value="BilAc:Na_symport/Acr3"/>
</dbReference>
<comment type="subcellular location">
    <subcellularLocation>
        <location evidence="1">Membrane</location>
        <topology evidence="1">Multi-pass membrane protein</topology>
    </subcellularLocation>
</comment>